<evidence type="ECO:0000256" key="3">
    <source>
        <dbReference type="ARBA" id="ARBA00013368"/>
    </source>
</evidence>
<evidence type="ECO:0000256" key="2">
    <source>
        <dbReference type="ARBA" id="ARBA00011322"/>
    </source>
</evidence>
<dbReference type="GO" id="GO:0020037">
    <property type="term" value="F:heme binding"/>
    <property type="evidence" value="ECO:0007669"/>
    <property type="project" value="InterPro"/>
</dbReference>
<dbReference type="InterPro" id="IPR002321">
    <property type="entry name" value="Cyt_c_II"/>
</dbReference>
<dbReference type="EMBL" id="BMHA01000004">
    <property type="protein sequence ID" value="GGI05506.1"/>
    <property type="molecule type" value="Genomic_DNA"/>
</dbReference>
<dbReference type="GO" id="GO:0006302">
    <property type="term" value="P:double-strand break repair"/>
    <property type="evidence" value="ECO:0007669"/>
    <property type="project" value="InterPro"/>
</dbReference>
<comment type="subunit">
    <text evidence="2">Heterodimer of SbcC and SbcD.</text>
</comment>
<name>A0A8J3A9R4_9ACTN</name>
<comment type="similarity">
    <text evidence="1">Belongs to the SMC family. SbcC subfamily.</text>
</comment>
<accession>A0A8J3A9R4</accession>
<reference evidence="6" key="2">
    <citation type="submission" date="2020-09" db="EMBL/GenBank/DDBJ databases">
        <authorList>
            <person name="Sun Q."/>
            <person name="Zhou Y."/>
        </authorList>
    </citation>
    <scope>NUCLEOTIDE SEQUENCE</scope>
    <source>
        <strain evidence="6">CGMCC 1.14988</strain>
    </source>
</reference>
<sequence length="840" mass="89370">MRPTRLELEGFSSFRDATTVEFADAELFVLSGPTGAGKSSLIDAVVFALYGNVPRYDDRRLIAPIVNQGRNEARVRLTFTIAERTYQATRVVRRTKTGATTKEARLEDVTAGGVVTLAGNADELSAAVGRLLGLSFEQFTRSVVLPQGAFDRFLFAKPAERADLLVQLLDLGVYEAIGKRARLRATQAEARVAELQRRLDGELAEATPQARDQVAARLDTLRQLAVRCEELQPQLDEIVEEGRRRRQEADEAKRSAAVLTDLRQPPGTAELGGQLREATERRTAAEATLAEASAAVESAEQTLEALPAGEDVATLARVLEELAAADARRQELTQAARQAARDAADATTEEARSAQAVSDAREAVEAATRSELAATLAEHLEVGADCPVCHAEVRLLPSHPPAERTDAARAALRTAEQALETARRAQGTAERQAAATDQAVVAHAERLEELAARRDDVAGSLGVAADPAAVTALQQRVRTAQQALTGARGVERQARADARAAAAASDELRSRERAAWTAFDAARDAVAALSPPAVDRNDLVAAWQELLAWAREQVPQASQRAATALQEVERAKARWRELDGRLRAECVGAGVGVELPAGTAPALAVATARERASSRLEVLEDRLARAGQAREELTAAREAQAVAKALGDHLRADGFERWLLNRALRLLVVGASGILRDLSSGAYSLALDDTNQFLVVDHRNADEPRTVRSLSGGERFLASLALALALAEHVADLAAEGAARLESLFLDEGFGTLDADTLDVVAAAIEELGSRGRMVGIVTHVADLAERLPVRFEVRKGPSGSVVRRLSAGETLTDAGPDVEVGTAAATVAAAAPLDEGGAA</sequence>
<dbReference type="AlphaFoldDB" id="A0A8J3A9R4"/>
<dbReference type="Pfam" id="PF13476">
    <property type="entry name" value="AAA_23"/>
    <property type="match status" value="1"/>
</dbReference>
<protein>
    <recommendedName>
        <fullName evidence="3">Nuclease SbcCD subunit C</fullName>
    </recommendedName>
</protein>
<dbReference type="SUPFAM" id="SSF52540">
    <property type="entry name" value="P-loop containing nucleoside triphosphate hydrolases"/>
    <property type="match status" value="1"/>
</dbReference>
<evidence type="ECO:0000313" key="6">
    <source>
        <dbReference type="EMBL" id="GGI05506.1"/>
    </source>
</evidence>
<evidence type="ECO:0000259" key="5">
    <source>
        <dbReference type="Pfam" id="PF13476"/>
    </source>
</evidence>
<feature type="domain" description="Rad50/SbcC-type AAA" evidence="5">
    <location>
        <begin position="5"/>
        <end position="201"/>
    </location>
</feature>
<organism evidence="6 7">
    <name type="scientific">Egicoccus halophilus</name>
    <dbReference type="NCBI Taxonomy" id="1670830"/>
    <lineage>
        <taxon>Bacteria</taxon>
        <taxon>Bacillati</taxon>
        <taxon>Actinomycetota</taxon>
        <taxon>Nitriliruptoria</taxon>
        <taxon>Egicoccales</taxon>
        <taxon>Egicoccaceae</taxon>
        <taxon>Egicoccus</taxon>
    </lineage>
</organism>
<keyword evidence="4" id="KW-0175">Coiled coil</keyword>
<evidence type="ECO:0000256" key="4">
    <source>
        <dbReference type="SAM" id="Coils"/>
    </source>
</evidence>
<dbReference type="Proteomes" id="UP000650511">
    <property type="component" value="Unassembled WGS sequence"/>
</dbReference>
<dbReference type="InterPro" id="IPR027417">
    <property type="entry name" value="P-loop_NTPase"/>
</dbReference>
<proteinExistence type="inferred from homology"/>
<keyword evidence="7" id="KW-1185">Reference proteome</keyword>
<evidence type="ECO:0000256" key="1">
    <source>
        <dbReference type="ARBA" id="ARBA00006930"/>
    </source>
</evidence>
<feature type="coiled-coil region" evidence="4">
    <location>
        <begin position="178"/>
        <end position="205"/>
    </location>
</feature>
<dbReference type="InterPro" id="IPR038729">
    <property type="entry name" value="Rad50/SbcC_AAA"/>
</dbReference>
<dbReference type="PANTHER" id="PTHR32114:SF2">
    <property type="entry name" value="ABC TRANSPORTER ABCH.3"/>
    <property type="match status" value="1"/>
</dbReference>
<comment type="caution">
    <text evidence="6">The sequence shown here is derived from an EMBL/GenBank/DDBJ whole genome shotgun (WGS) entry which is preliminary data.</text>
</comment>
<dbReference type="GO" id="GO:0009055">
    <property type="term" value="F:electron transfer activity"/>
    <property type="evidence" value="ECO:0007669"/>
    <property type="project" value="InterPro"/>
</dbReference>
<reference evidence="6" key="1">
    <citation type="journal article" date="2014" name="Int. J. Syst. Evol. Microbiol.">
        <title>Complete genome sequence of Corynebacterium casei LMG S-19264T (=DSM 44701T), isolated from a smear-ripened cheese.</title>
        <authorList>
            <consortium name="US DOE Joint Genome Institute (JGI-PGF)"/>
            <person name="Walter F."/>
            <person name="Albersmeier A."/>
            <person name="Kalinowski J."/>
            <person name="Ruckert C."/>
        </authorList>
    </citation>
    <scope>NUCLEOTIDE SEQUENCE</scope>
    <source>
        <strain evidence="6">CGMCC 1.14988</strain>
    </source>
</reference>
<dbReference type="GO" id="GO:0005506">
    <property type="term" value="F:iron ion binding"/>
    <property type="evidence" value="ECO:0007669"/>
    <property type="project" value="InterPro"/>
</dbReference>
<dbReference type="PANTHER" id="PTHR32114">
    <property type="entry name" value="ABC TRANSPORTER ABCH.3"/>
    <property type="match status" value="1"/>
</dbReference>
<gene>
    <name evidence="6" type="ORF">GCM10011354_14440</name>
</gene>
<dbReference type="OrthoDB" id="9795626at2"/>
<dbReference type="Gene3D" id="3.40.50.300">
    <property type="entry name" value="P-loop containing nucleotide triphosphate hydrolases"/>
    <property type="match status" value="2"/>
</dbReference>
<dbReference type="Pfam" id="PF13558">
    <property type="entry name" value="SbcC_Walker_B"/>
    <property type="match status" value="1"/>
</dbReference>
<dbReference type="PROSITE" id="PS51009">
    <property type="entry name" value="CYTCII"/>
    <property type="match status" value="1"/>
</dbReference>
<dbReference type="RefSeq" id="WP_130649321.1">
    <property type="nucleotide sequence ID" value="NZ_BMHA01000004.1"/>
</dbReference>
<feature type="coiled-coil region" evidence="4">
    <location>
        <begin position="405"/>
        <end position="432"/>
    </location>
</feature>
<feature type="coiled-coil region" evidence="4">
    <location>
        <begin position="275"/>
        <end position="349"/>
    </location>
</feature>
<dbReference type="GO" id="GO:0016887">
    <property type="term" value="F:ATP hydrolysis activity"/>
    <property type="evidence" value="ECO:0007669"/>
    <property type="project" value="InterPro"/>
</dbReference>
<evidence type="ECO:0000313" key="7">
    <source>
        <dbReference type="Proteomes" id="UP000650511"/>
    </source>
</evidence>
<feature type="coiled-coil region" evidence="4">
    <location>
        <begin position="609"/>
        <end position="636"/>
    </location>
</feature>